<dbReference type="InterPro" id="IPR029060">
    <property type="entry name" value="PIN-like_dom_sf"/>
</dbReference>
<dbReference type="Pfam" id="PF13470">
    <property type="entry name" value="PIN_3"/>
    <property type="match status" value="1"/>
</dbReference>
<accession>A0A8A0RKK3</accession>
<proteinExistence type="predicted"/>
<evidence type="ECO:0000313" key="3">
    <source>
        <dbReference type="Proteomes" id="UP000662904"/>
    </source>
</evidence>
<dbReference type="RefSeq" id="WP_206708253.1">
    <property type="nucleotide sequence ID" value="NZ_CP059066.1"/>
</dbReference>
<keyword evidence="3" id="KW-1185">Reference proteome</keyword>
<dbReference type="KEGG" id="kme:H0A61_00336"/>
<dbReference type="InterPro" id="IPR002850">
    <property type="entry name" value="PIN_toxin-like"/>
</dbReference>
<dbReference type="InterPro" id="IPR002716">
    <property type="entry name" value="PIN_dom"/>
</dbReference>
<name>A0A8A0RKK3_9FIRM</name>
<dbReference type="SMART" id="SM00670">
    <property type="entry name" value="PINc"/>
    <property type="match status" value="1"/>
</dbReference>
<dbReference type="EMBL" id="CP059066">
    <property type="protein sequence ID" value="QSQ08017.1"/>
    <property type="molecule type" value="Genomic_DNA"/>
</dbReference>
<organism evidence="2 3">
    <name type="scientific">Koleobacter methoxysyntrophicus</name>
    <dbReference type="NCBI Taxonomy" id="2751313"/>
    <lineage>
        <taxon>Bacteria</taxon>
        <taxon>Bacillati</taxon>
        <taxon>Bacillota</taxon>
        <taxon>Clostridia</taxon>
        <taxon>Koleobacterales</taxon>
        <taxon>Koleobacteraceae</taxon>
        <taxon>Koleobacter</taxon>
    </lineage>
</organism>
<evidence type="ECO:0000259" key="1">
    <source>
        <dbReference type="SMART" id="SM00670"/>
    </source>
</evidence>
<sequence length="146" mass="16335">MRAVIDTNVLISGLISSKSFPAKVLDFWVSDKFKPTVSSEVIKEYGAVLIRDRFSILGSVEERLDLLDKLLSLDQVILAAPQQKINAIKEDPKDNIFLECALAGRCKFIVSGDKHLLKLKEYSSVKIVTAGEFVDLLTSYNIKEIF</sequence>
<reference evidence="2" key="1">
    <citation type="submission" date="2020-07" db="EMBL/GenBank/DDBJ databases">
        <title>Koleobacter methoxysyntrophicus gen. nov., sp. nov., a novel anaerobic bacterium isolated from deep subsurface oil field and proposal of Koleobacterales ord. nov. in the phylum Firmicutes.</title>
        <authorList>
            <person name="Sakamoto S."/>
            <person name="Tamaki H."/>
        </authorList>
    </citation>
    <scope>NUCLEOTIDE SEQUENCE</scope>
    <source>
        <strain evidence="2">NRmbB1</strain>
    </source>
</reference>
<dbReference type="SUPFAM" id="SSF88723">
    <property type="entry name" value="PIN domain-like"/>
    <property type="match status" value="1"/>
</dbReference>
<evidence type="ECO:0000313" key="2">
    <source>
        <dbReference type="EMBL" id="QSQ08017.1"/>
    </source>
</evidence>
<dbReference type="PANTHER" id="PTHR34610:SF3">
    <property type="entry name" value="SSL7007 PROTEIN"/>
    <property type="match status" value="1"/>
</dbReference>
<gene>
    <name evidence="2" type="ORF">H0A61_00336</name>
</gene>
<dbReference type="AlphaFoldDB" id="A0A8A0RKK3"/>
<protein>
    <recommendedName>
        <fullName evidence="1">PIN domain-containing protein</fullName>
    </recommendedName>
</protein>
<dbReference type="NCBIfam" id="TIGR00305">
    <property type="entry name" value="putative toxin-antitoxin system toxin component, PIN family"/>
    <property type="match status" value="1"/>
</dbReference>
<dbReference type="Proteomes" id="UP000662904">
    <property type="component" value="Chromosome"/>
</dbReference>
<feature type="domain" description="PIN" evidence="1">
    <location>
        <begin position="1"/>
        <end position="118"/>
    </location>
</feature>
<dbReference type="PANTHER" id="PTHR34610">
    <property type="entry name" value="SSL7007 PROTEIN"/>
    <property type="match status" value="1"/>
</dbReference>